<evidence type="ECO:0000256" key="1">
    <source>
        <dbReference type="SAM" id="Phobius"/>
    </source>
</evidence>
<keyword evidence="1" id="KW-1133">Transmembrane helix</keyword>
<sequence length="163" mass="18694">MIGVIHRNFFHFLKSLQPRLHLFCLCSLISETFNKLLNLLNFALLVFLFSALLFNPLLTQFHIIGIIGGIIIQFSLLYLNGARGHIIQQNTVVRHQHYSSGIILQKTFQPADTLNVKMVGRFIKQKQIGPFQQQFCEFHAHLPATAEFRHGPEHLFAGKSQPF</sequence>
<protein>
    <submittedName>
        <fullName evidence="2">Uncharacterized protein</fullName>
    </submittedName>
</protein>
<dbReference type="AlphaFoldDB" id="A0A644XC69"/>
<accession>A0A644XC69</accession>
<reference evidence="2" key="1">
    <citation type="submission" date="2019-08" db="EMBL/GenBank/DDBJ databases">
        <authorList>
            <person name="Kucharzyk K."/>
            <person name="Murdoch R.W."/>
            <person name="Higgins S."/>
            <person name="Loffler F."/>
        </authorList>
    </citation>
    <scope>NUCLEOTIDE SEQUENCE</scope>
</reference>
<feature type="transmembrane region" description="Helical" evidence="1">
    <location>
        <begin position="36"/>
        <end position="54"/>
    </location>
</feature>
<name>A0A644XC69_9ZZZZ</name>
<evidence type="ECO:0000313" key="2">
    <source>
        <dbReference type="EMBL" id="MPM13351.1"/>
    </source>
</evidence>
<keyword evidence="1" id="KW-0472">Membrane</keyword>
<keyword evidence="1" id="KW-0812">Transmembrane</keyword>
<comment type="caution">
    <text evidence="2">The sequence shown here is derived from an EMBL/GenBank/DDBJ whole genome shotgun (WGS) entry which is preliminary data.</text>
</comment>
<organism evidence="2">
    <name type="scientific">bioreactor metagenome</name>
    <dbReference type="NCBI Taxonomy" id="1076179"/>
    <lineage>
        <taxon>unclassified sequences</taxon>
        <taxon>metagenomes</taxon>
        <taxon>ecological metagenomes</taxon>
    </lineage>
</organism>
<dbReference type="AntiFam" id="ANF00142">
    <property type="entry name" value="Shadow ORF (opposite yadG)"/>
</dbReference>
<dbReference type="EMBL" id="VSSQ01002107">
    <property type="protein sequence ID" value="MPM13351.1"/>
    <property type="molecule type" value="Genomic_DNA"/>
</dbReference>
<proteinExistence type="predicted"/>
<gene>
    <name evidence="2" type="ORF">SDC9_59708</name>
</gene>
<feature type="transmembrane region" description="Helical" evidence="1">
    <location>
        <begin position="60"/>
        <end position="79"/>
    </location>
</feature>